<dbReference type="KEGG" id="kan:IMCC3317_15120"/>
<sequence>MHLKPIFTIVLFSLVVISCTPEAPSVVQESFTKQFENAQDICWFKDNDNLWEVSFYQEKFYYKTAAYNAQGKWLFISVEVTKDDVPNEFLVTLKKQFPDSFLIKIFKKHTNTENEYQFEIEDDGILYVLGFDVKNKLLVLENETYKLRNEFIIEND</sequence>
<dbReference type="AlphaFoldDB" id="A0A7L4ZHG0"/>
<dbReference type="Gene3D" id="3.10.450.360">
    <property type="match status" value="1"/>
</dbReference>
<organism evidence="1 2">
    <name type="scientific">Kordia antarctica</name>
    <dbReference type="NCBI Taxonomy" id="1218801"/>
    <lineage>
        <taxon>Bacteria</taxon>
        <taxon>Pseudomonadati</taxon>
        <taxon>Bacteroidota</taxon>
        <taxon>Flavobacteriia</taxon>
        <taxon>Flavobacteriales</taxon>
        <taxon>Flavobacteriaceae</taxon>
        <taxon>Kordia</taxon>
    </lineage>
</organism>
<evidence type="ECO:0000313" key="1">
    <source>
        <dbReference type="EMBL" id="QHI36153.1"/>
    </source>
</evidence>
<dbReference type="PROSITE" id="PS51257">
    <property type="entry name" value="PROKAR_LIPOPROTEIN"/>
    <property type="match status" value="1"/>
</dbReference>
<reference evidence="1 2" key="1">
    <citation type="journal article" date="2013" name="Int. J. Syst. Evol. Microbiol.">
        <title>Kordia antarctica sp. nov., isolated from Antarctic seawater.</title>
        <authorList>
            <person name="Baek K."/>
            <person name="Choi A."/>
            <person name="Kang I."/>
            <person name="Lee K."/>
            <person name="Cho J.C."/>
        </authorList>
    </citation>
    <scope>NUCLEOTIDE SEQUENCE [LARGE SCALE GENOMIC DNA]</scope>
    <source>
        <strain evidence="1 2">IMCC3317</strain>
    </source>
</reference>
<dbReference type="RefSeq" id="WP_160128879.1">
    <property type="nucleotide sequence ID" value="NZ_CP019288.1"/>
</dbReference>
<proteinExistence type="predicted"/>
<dbReference type="SUPFAM" id="SSF160574">
    <property type="entry name" value="BT0923-like"/>
    <property type="match status" value="1"/>
</dbReference>
<accession>A0A7L4ZHG0</accession>
<gene>
    <name evidence="1" type="ORF">IMCC3317_15120</name>
</gene>
<dbReference type="OrthoDB" id="1430967at2"/>
<dbReference type="EMBL" id="CP019288">
    <property type="protein sequence ID" value="QHI36153.1"/>
    <property type="molecule type" value="Genomic_DNA"/>
</dbReference>
<keyword evidence="2" id="KW-1185">Reference proteome</keyword>
<name>A0A7L4ZHG0_9FLAO</name>
<dbReference type="Proteomes" id="UP000464657">
    <property type="component" value="Chromosome"/>
</dbReference>
<evidence type="ECO:0000313" key="2">
    <source>
        <dbReference type="Proteomes" id="UP000464657"/>
    </source>
</evidence>
<protein>
    <submittedName>
        <fullName evidence="1">Uncharacterized protein</fullName>
    </submittedName>
</protein>